<dbReference type="OrthoDB" id="77878at2759"/>
<dbReference type="Pfam" id="PF05705">
    <property type="entry name" value="DUF829"/>
    <property type="match status" value="1"/>
</dbReference>
<evidence type="ECO:0000256" key="5">
    <source>
        <dbReference type="ARBA" id="ARBA00023242"/>
    </source>
</evidence>
<dbReference type="RefSeq" id="XP_008086584.1">
    <property type="nucleotide sequence ID" value="XM_008088393.1"/>
</dbReference>
<evidence type="ECO:0000313" key="8">
    <source>
        <dbReference type="Proteomes" id="UP000016922"/>
    </source>
</evidence>
<evidence type="ECO:0000256" key="1">
    <source>
        <dbReference type="ARBA" id="ARBA00007387"/>
    </source>
</evidence>
<dbReference type="eggNOG" id="ENOG502S6B9">
    <property type="taxonomic scope" value="Eukaryota"/>
</dbReference>
<evidence type="ECO:0000256" key="6">
    <source>
        <dbReference type="ARBA" id="ARBA00034303"/>
    </source>
</evidence>
<dbReference type="GeneID" id="19460235"/>
<evidence type="ECO:0000256" key="2">
    <source>
        <dbReference type="ARBA" id="ARBA00022692"/>
    </source>
</evidence>
<dbReference type="EMBL" id="KE145371">
    <property type="protein sequence ID" value="EPE25265.1"/>
    <property type="molecule type" value="Genomic_DNA"/>
</dbReference>
<dbReference type="SUPFAM" id="SSF53474">
    <property type="entry name" value="alpha/beta-Hydrolases"/>
    <property type="match status" value="1"/>
</dbReference>
<dbReference type="HOGENOM" id="CLU_036503_0_0_1"/>
<organism evidence="7 8">
    <name type="scientific">Glarea lozoyensis (strain ATCC 20868 / MF5171)</name>
    <dbReference type="NCBI Taxonomy" id="1116229"/>
    <lineage>
        <taxon>Eukaryota</taxon>
        <taxon>Fungi</taxon>
        <taxon>Dikarya</taxon>
        <taxon>Ascomycota</taxon>
        <taxon>Pezizomycotina</taxon>
        <taxon>Leotiomycetes</taxon>
        <taxon>Helotiales</taxon>
        <taxon>Helotiaceae</taxon>
        <taxon>Glarea</taxon>
    </lineage>
</organism>
<dbReference type="InterPro" id="IPR008547">
    <property type="entry name" value="DUF829_TMEM53"/>
</dbReference>
<dbReference type="KEGG" id="glz:GLAREA_01177"/>
<dbReference type="PANTHER" id="PTHR12265">
    <property type="entry name" value="TRANSMEMBRANE PROTEIN 53"/>
    <property type="match status" value="1"/>
</dbReference>
<sequence length="276" mass="30805">MSALKKPNLEFANLNSIISLYTPPTTSPASSTDPTTIIFCSWMAAHPKSRYVNLFFNHYHELYPAARIIHIASLASFFTHTLTSTRTALFKPIAATVDSDISPEKRILVHVVSNGGVLSFVDACQAYKTETGNILPLKAIVLDSAPGKFVRDDAYYAMSQGFPKGLLYYPVAAVVYAIFVGWEISSAAFGTTTIVEKSGEKLNDWDLVDEKAKRLYIYSKEDKIVGWKAVEEHAGLAKEKGEVVVVRFDGSAHVQHMLSFGERYWELVRALWRRTM</sequence>
<dbReference type="OMA" id="LHVHIMS"/>
<evidence type="ECO:0000256" key="3">
    <source>
        <dbReference type="ARBA" id="ARBA00022989"/>
    </source>
</evidence>
<keyword evidence="2" id="KW-0812">Transmembrane</keyword>
<gene>
    <name evidence="7" type="ORF">GLAREA_01177</name>
</gene>
<name>S3CHD0_GLAL2</name>
<dbReference type="InterPro" id="IPR029058">
    <property type="entry name" value="AB_hydrolase_fold"/>
</dbReference>
<keyword evidence="8" id="KW-1185">Reference proteome</keyword>
<evidence type="ECO:0000313" key="7">
    <source>
        <dbReference type="EMBL" id="EPE25265.1"/>
    </source>
</evidence>
<keyword evidence="4" id="KW-0472">Membrane</keyword>
<proteinExistence type="inferred from homology"/>
<dbReference type="Proteomes" id="UP000016922">
    <property type="component" value="Unassembled WGS sequence"/>
</dbReference>
<dbReference type="GO" id="GO:0005640">
    <property type="term" value="C:nuclear outer membrane"/>
    <property type="evidence" value="ECO:0007669"/>
    <property type="project" value="UniProtKB-SubCell"/>
</dbReference>
<evidence type="ECO:0000256" key="4">
    <source>
        <dbReference type="ARBA" id="ARBA00023136"/>
    </source>
</evidence>
<keyword evidence="5" id="KW-0539">Nucleus</keyword>
<comment type="subcellular location">
    <subcellularLocation>
        <location evidence="6">Nucleus outer membrane</location>
        <topology evidence="6">Single-pass membrane protein</topology>
    </subcellularLocation>
</comment>
<keyword evidence="3" id="KW-1133">Transmembrane helix</keyword>
<dbReference type="AlphaFoldDB" id="S3CHD0"/>
<protein>
    <recommendedName>
        <fullName evidence="9">Indole-diterpene biosynthesis protein PaxU</fullName>
    </recommendedName>
</protein>
<evidence type="ECO:0008006" key="9">
    <source>
        <dbReference type="Google" id="ProtNLM"/>
    </source>
</evidence>
<reference evidence="7 8" key="1">
    <citation type="journal article" date="2013" name="BMC Genomics">
        <title>Genomics-driven discovery of the pneumocandin biosynthetic gene cluster in the fungus Glarea lozoyensis.</title>
        <authorList>
            <person name="Chen L."/>
            <person name="Yue Q."/>
            <person name="Zhang X."/>
            <person name="Xiang M."/>
            <person name="Wang C."/>
            <person name="Li S."/>
            <person name="Che Y."/>
            <person name="Ortiz-Lopez F.J."/>
            <person name="Bills G.F."/>
            <person name="Liu X."/>
            <person name="An Z."/>
        </authorList>
    </citation>
    <scope>NUCLEOTIDE SEQUENCE [LARGE SCALE GENOMIC DNA]</scope>
    <source>
        <strain evidence="8">ATCC 20868 / MF5171</strain>
    </source>
</reference>
<dbReference type="PANTHER" id="PTHR12265:SF30">
    <property type="entry name" value="TRANSMEMBRANE PROTEIN 53"/>
    <property type="match status" value="1"/>
</dbReference>
<accession>S3CHD0</accession>
<comment type="similarity">
    <text evidence="1">Belongs to the TMEM53 family.</text>
</comment>